<keyword evidence="7 14" id="KW-0812">Transmembrane</keyword>
<feature type="transmembrane region" description="Helical" evidence="14">
    <location>
        <begin position="94"/>
        <end position="114"/>
    </location>
</feature>
<dbReference type="PANTHER" id="PTHR44227:SF3">
    <property type="entry name" value="PROTEIN O-MANNOSYL-TRANSFERASE TMTC4"/>
    <property type="match status" value="1"/>
</dbReference>
<comment type="caution">
    <text evidence="16">The sequence shown here is derived from an EMBL/GenBank/DDBJ whole genome shotgun (WGS) entry which is preliminary data.</text>
</comment>
<evidence type="ECO:0000256" key="5">
    <source>
        <dbReference type="ARBA" id="ARBA00012839"/>
    </source>
</evidence>
<dbReference type="SMART" id="SM00028">
    <property type="entry name" value="TPR"/>
    <property type="match status" value="2"/>
</dbReference>
<comment type="similarity">
    <text evidence="4">Belongs to the TMTC family.</text>
</comment>
<evidence type="ECO:0000256" key="2">
    <source>
        <dbReference type="ARBA" id="ARBA00004240"/>
    </source>
</evidence>
<name>A0A0G0WLQ5_9BACT</name>
<dbReference type="InterPro" id="IPR011990">
    <property type="entry name" value="TPR-like_helical_dom_sf"/>
</dbReference>
<feature type="transmembrane region" description="Helical" evidence="14">
    <location>
        <begin position="348"/>
        <end position="366"/>
    </location>
</feature>
<evidence type="ECO:0000256" key="10">
    <source>
        <dbReference type="ARBA" id="ARBA00022824"/>
    </source>
</evidence>
<evidence type="ECO:0000256" key="11">
    <source>
        <dbReference type="ARBA" id="ARBA00022989"/>
    </source>
</evidence>
<dbReference type="InterPro" id="IPR052346">
    <property type="entry name" value="O-mannosyl-transferase_TMTC"/>
</dbReference>
<dbReference type="SUPFAM" id="SSF48452">
    <property type="entry name" value="TPR-like"/>
    <property type="match status" value="1"/>
</dbReference>
<feature type="transmembrane region" description="Helical" evidence="14">
    <location>
        <begin position="324"/>
        <end position="342"/>
    </location>
</feature>
<feature type="transmembrane region" description="Helical" evidence="14">
    <location>
        <begin position="293"/>
        <end position="312"/>
    </location>
</feature>
<accession>A0A0G0WLQ5</accession>
<dbReference type="InterPro" id="IPR013618">
    <property type="entry name" value="TMTC_DUF1736"/>
</dbReference>
<feature type="domain" description="DUF1736" evidence="15">
    <location>
        <begin position="240"/>
        <end position="291"/>
    </location>
</feature>
<evidence type="ECO:0000313" key="16">
    <source>
        <dbReference type="EMBL" id="KKS13725.1"/>
    </source>
</evidence>
<evidence type="ECO:0000313" key="17">
    <source>
        <dbReference type="Proteomes" id="UP000034753"/>
    </source>
</evidence>
<dbReference type="Pfam" id="PF08409">
    <property type="entry name" value="TMTC_DUF1736"/>
    <property type="match status" value="1"/>
</dbReference>
<evidence type="ECO:0000256" key="6">
    <source>
        <dbReference type="ARBA" id="ARBA00022679"/>
    </source>
</evidence>
<dbReference type="EMBL" id="LCBN01000019">
    <property type="protein sequence ID" value="KKS13725.1"/>
    <property type="molecule type" value="Genomic_DNA"/>
</dbReference>
<evidence type="ECO:0000259" key="15">
    <source>
        <dbReference type="Pfam" id="PF08409"/>
    </source>
</evidence>
<dbReference type="PANTHER" id="PTHR44227">
    <property type="match status" value="1"/>
</dbReference>
<dbReference type="GO" id="GO:0030968">
    <property type="term" value="P:endoplasmic reticulum unfolded protein response"/>
    <property type="evidence" value="ECO:0007669"/>
    <property type="project" value="TreeGrafter"/>
</dbReference>
<protein>
    <recommendedName>
        <fullName evidence="5">dolichyl-phosphate-mannose--protein mannosyltransferase</fullName>
        <ecNumber evidence="5">2.4.1.109</ecNumber>
    </recommendedName>
</protein>
<evidence type="ECO:0000256" key="12">
    <source>
        <dbReference type="ARBA" id="ARBA00023136"/>
    </source>
</evidence>
<evidence type="ECO:0000256" key="13">
    <source>
        <dbReference type="PROSITE-ProRule" id="PRU00339"/>
    </source>
</evidence>
<feature type="transmembrane region" description="Helical" evidence="14">
    <location>
        <begin position="12"/>
        <end position="31"/>
    </location>
</feature>
<dbReference type="InterPro" id="IPR019734">
    <property type="entry name" value="TPR_rpt"/>
</dbReference>
<feature type="repeat" description="TPR" evidence="13">
    <location>
        <begin position="453"/>
        <end position="486"/>
    </location>
</feature>
<evidence type="ECO:0000256" key="9">
    <source>
        <dbReference type="ARBA" id="ARBA00022803"/>
    </source>
</evidence>
<feature type="transmembrane region" description="Helical" evidence="14">
    <location>
        <begin position="144"/>
        <end position="164"/>
    </location>
</feature>
<dbReference type="UniPathway" id="UPA00378"/>
<dbReference type="Pfam" id="PF13432">
    <property type="entry name" value="TPR_16"/>
    <property type="match status" value="1"/>
</dbReference>
<feature type="transmembrane region" description="Helical" evidence="14">
    <location>
        <begin position="121"/>
        <end position="138"/>
    </location>
</feature>
<evidence type="ECO:0000256" key="7">
    <source>
        <dbReference type="ARBA" id="ARBA00022692"/>
    </source>
</evidence>
<feature type="transmembrane region" description="Helical" evidence="14">
    <location>
        <begin position="171"/>
        <end position="194"/>
    </location>
</feature>
<evidence type="ECO:0000256" key="3">
    <source>
        <dbReference type="ARBA" id="ARBA00004922"/>
    </source>
</evidence>
<keyword evidence="6" id="KW-0808">Transferase</keyword>
<evidence type="ECO:0000256" key="14">
    <source>
        <dbReference type="SAM" id="Phobius"/>
    </source>
</evidence>
<feature type="transmembrane region" description="Helical" evidence="14">
    <location>
        <begin position="378"/>
        <end position="395"/>
    </location>
</feature>
<dbReference type="GO" id="GO:0016020">
    <property type="term" value="C:membrane"/>
    <property type="evidence" value="ECO:0007669"/>
    <property type="project" value="UniProtKB-SubCell"/>
</dbReference>
<gene>
    <name evidence="16" type="ORF">UU67_C0019G0003</name>
</gene>
<keyword evidence="11 14" id="KW-1133">Transmembrane helix</keyword>
<dbReference type="EC" id="2.4.1.109" evidence="5"/>
<dbReference type="PROSITE" id="PS50005">
    <property type="entry name" value="TPR"/>
    <property type="match status" value="2"/>
</dbReference>
<sequence>MSWVRYLQRHQLFSIMLVSLVLSFIIFGNGIKGGFVLDDTVVVEKRGELRKLENFFTLFISPYHQNAPYTGLFRPVTMASYALNFALLGRGPSGFHLVNIILHALNVVLVFVVTHKLLKHKRPAIFAALLFLAHPLHVEAVTSIVGRAELLAFLGSLLAIIFALERRWWWMILAFFLAILSKESALAVLPIILYLWRWQQGQSWSWLVKNSSRFLLALAPYFLLRYLALGQYLFKSGSVSFVENPLKFMDLGERIANALMVFWLYLTKLFWPVKLSADYSYNSIPLVKNLLTSWQASVGLVLLLGLIGLLVFKRKVGYGQAAGIFVFPYLVVANLFFPVGTIMGERLLYLPSLGVIIMVAWLLEQGLSKLSTRRYQKFFYGGLAVVLLVLSYLTIQRNQVWQSNASLLSAVSQVNPNSVIAQTGLAAIALTKDDLTETTKRLAIANTIYPGYAPLQNLQGIVAVKTGNLVAAEKHYLRAVELNPRSLNAYNNLVSLYLSQKNYTRAAQYLEKVIQLSPTQEQVTRYGQVLLMLGRSEEAARMIDWAKKMVK</sequence>
<comment type="pathway">
    <text evidence="3">Protein modification; protein glycosylation.</text>
</comment>
<evidence type="ECO:0000256" key="4">
    <source>
        <dbReference type="ARBA" id="ARBA00007882"/>
    </source>
</evidence>
<organism evidence="16 17">
    <name type="scientific">Candidatus Daviesbacteria bacterium GW2011_GWB1_41_5</name>
    <dbReference type="NCBI Taxonomy" id="1618429"/>
    <lineage>
        <taxon>Bacteria</taxon>
        <taxon>Candidatus Daviesiibacteriota</taxon>
    </lineage>
</organism>
<feature type="repeat" description="TPR" evidence="13">
    <location>
        <begin position="487"/>
        <end position="520"/>
    </location>
</feature>
<evidence type="ECO:0000256" key="8">
    <source>
        <dbReference type="ARBA" id="ARBA00022737"/>
    </source>
</evidence>
<proteinExistence type="inferred from homology"/>
<dbReference type="AlphaFoldDB" id="A0A0G0WLQ5"/>
<reference evidence="16 17" key="1">
    <citation type="journal article" date="2015" name="Nature">
        <title>rRNA introns, odd ribosomes, and small enigmatic genomes across a large radiation of phyla.</title>
        <authorList>
            <person name="Brown C.T."/>
            <person name="Hug L.A."/>
            <person name="Thomas B.C."/>
            <person name="Sharon I."/>
            <person name="Castelle C.J."/>
            <person name="Singh A."/>
            <person name="Wilkins M.J."/>
            <person name="Williams K.H."/>
            <person name="Banfield J.F."/>
        </authorList>
    </citation>
    <scope>NUCLEOTIDE SEQUENCE [LARGE SCALE GENOMIC DNA]</scope>
</reference>
<keyword evidence="10" id="KW-0256">Endoplasmic reticulum</keyword>
<feature type="transmembrane region" description="Helical" evidence="14">
    <location>
        <begin position="214"/>
        <end position="234"/>
    </location>
</feature>
<keyword evidence="9 13" id="KW-0802">TPR repeat</keyword>
<comment type="subcellular location">
    <subcellularLocation>
        <location evidence="2">Endoplasmic reticulum</location>
    </subcellularLocation>
    <subcellularLocation>
        <location evidence="1">Membrane</location>
        <topology evidence="1">Multi-pass membrane protein</topology>
    </subcellularLocation>
</comment>
<keyword evidence="12 14" id="KW-0472">Membrane</keyword>
<keyword evidence="8" id="KW-0677">Repeat</keyword>
<feature type="transmembrane region" description="Helical" evidence="14">
    <location>
        <begin position="255"/>
        <end position="273"/>
    </location>
</feature>
<dbReference type="GO" id="GO:0004169">
    <property type="term" value="F:dolichyl-phosphate-mannose-protein mannosyltransferase activity"/>
    <property type="evidence" value="ECO:0007669"/>
    <property type="project" value="UniProtKB-EC"/>
</dbReference>
<dbReference type="Proteomes" id="UP000034753">
    <property type="component" value="Unassembled WGS sequence"/>
</dbReference>
<dbReference type="Gene3D" id="1.25.40.10">
    <property type="entry name" value="Tetratricopeptide repeat domain"/>
    <property type="match status" value="1"/>
</dbReference>
<evidence type="ECO:0000256" key="1">
    <source>
        <dbReference type="ARBA" id="ARBA00004141"/>
    </source>
</evidence>